<dbReference type="Pfam" id="PF00096">
    <property type="entry name" value="zf-C2H2"/>
    <property type="match status" value="3"/>
</dbReference>
<accession>A0A9Q0RUS7</accession>
<dbReference type="PANTHER" id="PTHR24376">
    <property type="entry name" value="ZINC FINGER PROTEIN"/>
    <property type="match status" value="1"/>
</dbReference>
<keyword evidence="5 9" id="KW-0862">Zinc</keyword>
<evidence type="ECO:0000256" key="9">
    <source>
        <dbReference type="PROSITE-ProRule" id="PRU01263"/>
    </source>
</evidence>
<evidence type="ECO:0000313" key="13">
    <source>
        <dbReference type="Proteomes" id="UP001151699"/>
    </source>
</evidence>
<keyword evidence="6" id="KW-0238">DNA-binding</keyword>
<evidence type="ECO:0000259" key="10">
    <source>
        <dbReference type="PROSITE" id="PS50157"/>
    </source>
</evidence>
<dbReference type="PROSITE" id="PS50157">
    <property type="entry name" value="ZINC_FINGER_C2H2_2"/>
    <property type="match status" value="10"/>
</dbReference>
<feature type="domain" description="C2H2-type" evidence="10">
    <location>
        <begin position="159"/>
        <end position="181"/>
    </location>
</feature>
<dbReference type="InterPro" id="IPR012934">
    <property type="entry name" value="Znf_AD"/>
</dbReference>
<protein>
    <submittedName>
        <fullName evidence="12">Zinc finger protein</fullName>
    </submittedName>
</protein>
<dbReference type="PANTHER" id="PTHR24376:SF243">
    <property type="entry name" value="C2H2-TYPE DOMAIN-CONTAINING PROTEIN"/>
    <property type="match status" value="1"/>
</dbReference>
<feature type="domain" description="C2H2-type" evidence="10">
    <location>
        <begin position="214"/>
        <end position="242"/>
    </location>
</feature>
<dbReference type="SMART" id="SM00868">
    <property type="entry name" value="zf-AD"/>
    <property type="match status" value="1"/>
</dbReference>
<keyword evidence="7" id="KW-0539">Nucleus</keyword>
<feature type="binding site" evidence="9">
    <location>
        <position position="4"/>
    </location>
    <ligand>
        <name>Zn(2+)</name>
        <dbReference type="ChEBI" id="CHEBI:29105"/>
    </ligand>
</feature>
<dbReference type="AlphaFoldDB" id="A0A9Q0RUS7"/>
<dbReference type="GO" id="GO:0005634">
    <property type="term" value="C:nucleus"/>
    <property type="evidence" value="ECO:0007669"/>
    <property type="project" value="UniProtKB-SubCell"/>
</dbReference>
<name>A0A9Q0RUS7_9DIPT</name>
<feature type="domain" description="C2H2-type" evidence="10">
    <location>
        <begin position="329"/>
        <end position="357"/>
    </location>
</feature>
<feature type="domain" description="C2H2-type" evidence="10">
    <location>
        <begin position="370"/>
        <end position="397"/>
    </location>
</feature>
<feature type="domain" description="C2H2-type" evidence="10">
    <location>
        <begin position="554"/>
        <end position="581"/>
    </location>
</feature>
<dbReference type="GO" id="GO:0008270">
    <property type="term" value="F:zinc ion binding"/>
    <property type="evidence" value="ECO:0007669"/>
    <property type="project" value="UniProtKB-UniRule"/>
</dbReference>
<keyword evidence="4 8" id="KW-0863">Zinc-finger</keyword>
<dbReference type="InterPro" id="IPR036236">
    <property type="entry name" value="Znf_C2H2_sf"/>
</dbReference>
<dbReference type="FunFam" id="3.30.160.60:FF:000624">
    <property type="entry name" value="zinc finger protein 697"/>
    <property type="match status" value="1"/>
</dbReference>
<dbReference type="InterPro" id="IPR013087">
    <property type="entry name" value="Znf_C2H2_type"/>
</dbReference>
<dbReference type="InterPro" id="IPR008598">
    <property type="entry name" value="Di19_Zn-bd"/>
</dbReference>
<keyword evidence="3" id="KW-0677">Repeat</keyword>
<evidence type="ECO:0000256" key="4">
    <source>
        <dbReference type="ARBA" id="ARBA00022771"/>
    </source>
</evidence>
<proteinExistence type="predicted"/>
<gene>
    <name evidence="12" type="primary">ZNF432</name>
    <name evidence="12" type="ORF">Bhyg_16250</name>
</gene>
<dbReference type="OrthoDB" id="6105938at2759"/>
<comment type="subcellular location">
    <subcellularLocation>
        <location evidence="1">Nucleus</location>
    </subcellularLocation>
</comment>
<feature type="domain" description="ZAD" evidence="11">
    <location>
        <begin position="2"/>
        <end position="80"/>
    </location>
</feature>
<evidence type="ECO:0000256" key="1">
    <source>
        <dbReference type="ARBA" id="ARBA00004123"/>
    </source>
</evidence>
<feature type="domain" description="C2H2-type" evidence="10">
    <location>
        <begin position="128"/>
        <end position="155"/>
    </location>
</feature>
<evidence type="ECO:0000256" key="6">
    <source>
        <dbReference type="ARBA" id="ARBA00023125"/>
    </source>
</evidence>
<keyword evidence="2 9" id="KW-0479">Metal-binding</keyword>
<comment type="caution">
    <text evidence="12">The sequence shown here is derived from an EMBL/GenBank/DDBJ whole genome shotgun (WGS) entry which is preliminary data.</text>
</comment>
<dbReference type="Proteomes" id="UP001151699">
    <property type="component" value="Unassembled WGS sequence"/>
</dbReference>
<sequence length="581" mass="67976">MDICGLCSDLNKTALQNVETVQFGAEFIAVSEMTRVFKDLEAMWISNERKNICVDCLQELQSSYLFYKKCMKSKELLVELTGDVQKKEGISCNDDVKVKPFQCCRQRFSTKARLNKHKQLVHGSLVRFACRICAKRFLTKRSVRIHESSHKTVRTSIELFCDQCKRQFIHRGTFIKHKERHEDTVCIYCNRGYPHIDKTKTHIAERHEKNEKRFSCVECKKSFETRKILLRHYRTVHGKTIPVFCGQCEEPFTSREKLKDHLIDCDKKKAQDNDEYWDIEHLIDDDLTTEWLNSEMLSEDYLNVDNGESMVEEFLDDAFEMLTDQSEELKCNHCSTVFTTARDLIMHDITNHDAVKRDVSESKPMLKPCYRCPRCQKEFSKQSHLTIHLAHHHGESTLFCNECGAAYNDIAKLVQHRKEHQMENINSFLTNSQTNADNKSLCTLCDKYFTTNGLKYHLKTHSNVDRAFVCPFCSKKFIANTNLNAHITVRHSETKRHLCSHCDRSFATMDHLKKHTASVHLHIRNYKCDVCDRTFRQKSHLNQHLWQHNGVKQFQCSLCIKAYTSKAPLKNHLLKVHSLHE</sequence>
<feature type="binding site" evidence="9">
    <location>
        <position position="7"/>
    </location>
    <ligand>
        <name>Zn(2+)</name>
        <dbReference type="ChEBI" id="CHEBI:29105"/>
    </ligand>
</feature>
<feature type="domain" description="C2H2-type" evidence="10">
    <location>
        <begin position="497"/>
        <end position="525"/>
    </location>
</feature>
<dbReference type="GO" id="GO:0001228">
    <property type="term" value="F:DNA-binding transcription activator activity, RNA polymerase II-specific"/>
    <property type="evidence" value="ECO:0007669"/>
    <property type="project" value="TreeGrafter"/>
</dbReference>
<feature type="domain" description="C2H2-type" evidence="10">
    <location>
        <begin position="398"/>
        <end position="425"/>
    </location>
</feature>
<evidence type="ECO:0000256" key="5">
    <source>
        <dbReference type="ARBA" id="ARBA00022833"/>
    </source>
</evidence>
<evidence type="ECO:0000256" key="3">
    <source>
        <dbReference type="ARBA" id="ARBA00022737"/>
    </source>
</evidence>
<feature type="binding site" evidence="9">
    <location>
        <position position="53"/>
    </location>
    <ligand>
        <name>Zn(2+)</name>
        <dbReference type="ChEBI" id="CHEBI:29105"/>
    </ligand>
</feature>
<dbReference type="EMBL" id="WJQU01002634">
    <property type="protein sequence ID" value="KAJ6632636.1"/>
    <property type="molecule type" value="Genomic_DNA"/>
</dbReference>
<keyword evidence="13" id="KW-1185">Reference proteome</keyword>
<dbReference type="PROSITE" id="PS00028">
    <property type="entry name" value="ZINC_FINGER_C2H2_1"/>
    <property type="match status" value="10"/>
</dbReference>
<dbReference type="SUPFAM" id="SSF57667">
    <property type="entry name" value="beta-beta-alpha zinc fingers"/>
    <property type="match status" value="6"/>
</dbReference>
<dbReference type="Gene3D" id="3.30.160.60">
    <property type="entry name" value="Classic Zinc Finger"/>
    <property type="match status" value="6"/>
</dbReference>
<reference evidence="12" key="1">
    <citation type="submission" date="2022-07" db="EMBL/GenBank/DDBJ databases">
        <authorList>
            <person name="Trinca V."/>
            <person name="Uliana J.V.C."/>
            <person name="Torres T.T."/>
            <person name="Ward R.J."/>
            <person name="Monesi N."/>
        </authorList>
    </citation>
    <scope>NUCLEOTIDE SEQUENCE</scope>
    <source>
        <strain evidence="12">HSMRA1968</strain>
        <tissue evidence="12">Whole embryos</tissue>
    </source>
</reference>
<evidence type="ECO:0000256" key="8">
    <source>
        <dbReference type="PROSITE-ProRule" id="PRU00042"/>
    </source>
</evidence>
<feature type="binding site" evidence="9">
    <location>
        <position position="56"/>
    </location>
    <ligand>
        <name>Zn(2+)</name>
        <dbReference type="ChEBI" id="CHEBI:29105"/>
    </ligand>
</feature>
<evidence type="ECO:0000256" key="2">
    <source>
        <dbReference type="ARBA" id="ARBA00022723"/>
    </source>
</evidence>
<dbReference type="GO" id="GO:0000978">
    <property type="term" value="F:RNA polymerase II cis-regulatory region sequence-specific DNA binding"/>
    <property type="evidence" value="ECO:0007669"/>
    <property type="project" value="TreeGrafter"/>
</dbReference>
<evidence type="ECO:0000259" key="11">
    <source>
        <dbReference type="PROSITE" id="PS51915"/>
    </source>
</evidence>
<evidence type="ECO:0000313" key="12">
    <source>
        <dbReference type="EMBL" id="KAJ6632636.1"/>
    </source>
</evidence>
<dbReference type="PROSITE" id="PS51915">
    <property type="entry name" value="ZAD"/>
    <property type="match status" value="1"/>
</dbReference>
<dbReference type="Pfam" id="PF05605">
    <property type="entry name" value="zf-Di19"/>
    <property type="match status" value="1"/>
</dbReference>
<feature type="domain" description="C2H2-type" evidence="10">
    <location>
        <begin position="468"/>
        <end position="496"/>
    </location>
</feature>
<organism evidence="12 13">
    <name type="scientific">Pseudolycoriella hygida</name>
    <dbReference type="NCBI Taxonomy" id="35572"/>
    <lineage>
        <taxon>Eukaryota</taxon>
        <taxon>Metazoa</taxon>
        <taxon>Ecdysozoa</taxon>
        <taxon>Arthropoda</taxon>
        <taxon>Hexapoda</taxon>
        <taxon>Insecta</taxon>
        <taxon>Pterygota</taxon>
        <taxon>Neoptera</taxon>
        <taxon>Endopterygota</taxon>
        <taxon>Diptera</taxon>
        <taxon>Nematocera</taxon>
        <taxon>Sciaroidea</taxon>
        <taxon>Sciaridae</taxon>
        <taxon>Pseudolycoriella</taxon>
    </lineage>
</organism>
<feature type="domain" description="C2H2-type" evidence="10">
    <location>
        <begin position="526"/>
        <end position="553"/>
    </location>
</feature>
<dbReference type="SMART" id="SM00355">
    <property type="entry name" value="ZnF_C2H2"/>
    <property type="match status" value="14"/>
</dbReference>
<evidence type="ECO:0000256" key="7">
    <source>
        <dbReference type="ARBA" id="ARBA00023242"/>
    </source>
</evidence>